<dbReference type="GO" id="GO:0006508">
    <property type="term" value="P:proteolysis"/>
    <property type="evidence" value="ECO:0007669"/>
    <property type="project" value="UniProtKB-KW"/>
</dbReference>
<evidence type="ECO:0000256" key="1">
    <source>
        <dbReference type="ARBA" id="ARBA00009067"/>
    </source>
</evidence>
<feature type="transmembrane region" description="Helical" evidence="2">
    <location>
        <begin position="168"/>
        <end position="189"/>
    </location>
</feature>
<dbReference type="RefSeq" id="WP_349642274.1">
    <property type="nucleotide sequence ID" value="NZ_CAWVOH010000003.1"/>
</dbReference>
<organism evidence="4 5">
    <name type="scientific">Eupransor demetentiae</name>
    <dbReference type="NCBI Taxonomy" id="3109584"/>
    <lineage>
        <taxon>Bacteria</taxon>
        <taxon>Bacillati</taxon>
        <taxon>Bacillota</taxon>
        <taxon>Bacilli</taxon>
        <taxon>Lactobacillales</taxon>
        <taxon>Lactobacillaceae</taxon>
        <taxon>Eupransor</taxon>
    </lineage>
</organism>
<feature type="transmembrane region" description="Helical" evidence="2">
    <location>
        <begin position="77"/>
        <end position="97"/>
    </location>
</feature>
<evidence type="ECO:0000256" key="2">
    <source>
        <dbReference type="SAM" id="Phobius"/>
    </source>
</evidence>
<feature type="domain" description="CAAX prenyl protease 2/Lysostaphin resistance protein A-like" evidence="3">
    <location>
        <begin position="102"/>
        <end position="204"/>
    </location>
</feature>
<feature type="transmembrane region" description="Helical" evidence="2">
    <location>
        <begin position="12"/>
        <end position="33"/>
    </location>
</feature>
<feature type="transmembrane region" description="Helical" evidence="2">
    <location>
        <begin position="144"/>
        <end position="162"/>
    </location>
</feature>
<dbReference type="Pfam" id="PF02517">
    <property type="entry name" value="Rce1-like"/>
    <property type="match status" value="1"/>
</dbReference>
<accession>A0ABM9N674</accession>
<keyword evidence="4" id="KW-0645">Protease</keyword>
<comment type="caution">
    <text evidence="4">The sequence shown here is derived from an EMBL/GenBank/DDBJ whole genome shotgun (WGS) entry which is preliminary data.</text>
</comment>
<dbReference type="Proteomes" id="UP001314241">
    <property type="component" value="Unassembled WGS sequence"/>
</dbReference>
<evidence type="ECO:0000313" key="5">
    <source>
        <dbReference type="Proteomes" id="UP001314241"/>
    </source>
</evidence>
<name>A0ABM9N674_9LACO</name>
<keyword evidence="5" id="KW-1185">Reference proteome</keyword>
<feature type="transmembrane region" description="Helical" evidence="2">
    <location>
        <begin position="222"/>
        <end position="240"/>
    </location>
</feature>
<keyword evidence="2" id="KW-0472">Membrane</keyword>
<dbReference type="EMBL" id="CAWVOH010000003">
    <property type="protein sequence ID" value="CAK8054725.1"/>
    <property type="molecule type" value="Genomic_DNA"/>
</dbReference>
<reference evidence="4 5" key="1">
    <citation type="submission" date="2024-01" db="EMBL/GenBank/DDBJ databases">
        <authorList>
            <person name="Botero Cardona J."/>
        </authorList>
    </citation>
    <scope>NUCLEOTIDE SEQUENCE [LARGE SCALE GENOMIC DNA]</scope>
    <source>
        <strain evidence="4 5">LMG 33000</strain>
    </source>
</reference>
<dbReference type="GO" id="GO:0008233">
    <property type="term" value="F:peptidase activity"/>
    <property type="evidence" value="ECO:0007669"/>
    <property type="project" value="UniProtKB-KW"/>
</dbReference>
<dbReference type="InterPro" id="IPR003675">
    <property type="entry name" value="Rce1/LyrA-like_dom"/>
</dbReference>
<sequence>MTKNPQLKRLLYLTAAFIVLELLIQQVFVHAIVNWSFYHFHLTQLQANFIFKMVEVAVVLGLNYFLTKQKIYFKESFTWSGLAFWIVVIALAIPYFSAQNPVASFATGAMGGFSEEFLARGVLLGMFLTYFLKQSDGKKGAFRAVFYSNLIFALMHLTNLSHASLGITLLQCFIAFWAGISYAIAYVTFGSIWPAIALHFLDDVIAEAVMSNAILAGHLNQGFAILKILVIVIPIIYLLVTKKKSAIVRKINADTIK</sequence>
<evidence type="ECO:0000259" key="3">
    <source>
        <dbReference type="Pfam" id="PF02517"/>
    </source>
</evidence>
<keyword evidence="2" id="KW-0812">Transmembrane</keyword>
<protein>
    <submittedName>
        <fullName evidence="4">CAAX protease family (YdiL)</fullName>
    </submittedName>
</protein>
<keyword evidence="2" id="KW-1133">Transmembrane helix</keyword>
<evidence type="ECO:0000313" key="4">
    <source>
        <dbReference type="EMBL" id="CAK8054725.1"/>
    </source>
</evidence>
<proteinExistence type="inferred from homology"/>
<comment type="similarity">
    <text evidence="1">Belongs to the UPF0177 family.</text>
</comment>
<feature type="transmembrane region" description="Helical" evidence="2">
    <location>
        <begin position="45"/>
        <end position="65"/>
    </location>
</feature>
<gene>
    <name evidence="4" type="ORF">R54876_GBNLAHCA_01300</name>
</gene>
<keyword evidence="4" id="KW-0378">Hydrolase</keyword>